<dbReference type="VEuPathDB" id="AmoebaDB:DICPUDRAFT_93300"/>
<dbReference type="RefSeq" id="XP_003294868.1">
    <property type="nucleotide sequence ID" value="XM_003294820.1"/>
</dbReference>
<evidence type="ECO:0000313" key="3">
    <source>
        <dbReference type="Proteomes" id="UP000001064"/>
    </source>
</evidence>
<accession>F1A5C4</accession>
<feature type="region of interest" description="Disordered" evidence="1">
    <location>
        <begin position="42"/>
        <end position="76"/>
    </location>
</feature>
<dbReference type="Proteomes" id="UP000001064">
    <property type="component" value="Unassembled WGS sequence"/>
</dbReference>
<gene>
    <name evidence="2" type="ORF">DICPUDRAFT_93300</name>
</gene>
<dbReference type="OrthoDB" id="5561979at2759"/>
<name>F1A5C4_DICPU</name>
<feature type="compositionally biased region" description="Low complexity" evidence="1">
    <location>
        <begin position="42"/>
        <end position="53"/>
    </location>
</feature>
<reference evidence="3" key="1">
    <citation type="journal article" date="2011" name="Genome Biol.">
        <title>Comparative genomics of the social amoebae Dictyostelium discoideum and Dictyostelium purpureum.</title>
        <authorList>
            <consortium name="US DOE Joint Genome Institute (JGI-PGF)"/>
            <person name="Sucgang R."/>
            <person name="Kuo A."/>
            <person name="Tian X."/>
            <person name="Salerno W."/>
            <person name="Parikh A."/>
            <person name="Feasley C.L."/>
            <person name="Dalin E."/>
            <person name="Tu H."/>
            <person name="Huang E."/>
            <person name="Barry K."/>
            <person name="Lindquist E."/>
            <person name="Shapiro H."/>
            <person name="Bruce D."/>
            <person name="Schmutz J."/>
            <person name="Salamov A."/>
            <person name="Fey P."/>
            <person name="Gaudet P."/>
            <person name="Anjard C."/>
            <person name="Babu M.M."/>
            <person name="Basu S."/>
            <person name="Bushmanova Y."/>
            <person name="van der Wel H."/>
            <person name="Katoh-Kurasawa M."/>
            <person name="Dinh C."/>
            <person name="Coutinho P.M."/>
            <person name="Saito T."/>
            <person name="Elias M."/>
            <person name="Schaap P."/>
            <person name="Kay R.R."/>
            <person name="Henrissat B."/>
            <person name="Eichinger L."/>
            <person name="Rivero F."/>
            <person name="Putnam N.H."/>
            <person name="West C.M."/>
            <person name="Loomis W.F."/>
            <person name="Chisholm R.L."/>
            <person name="Shaulsky G."/>
            <person name="Strassmann J.E."/>
            <person name="Queller D.C."/>
            <person name="Kuspa A."/>
            <person name="Grigoriev I.V."/>
        </authorList>
    </citation>
    <scope>NUCLEOTIDE SEQUENCE [LARGE SCALE GENOMIC DNA]</scope>
    <source>
        <strain evidence="3">QSDP1</strain>
    </source>
</reference>
<dbReference type="AlphaFoldDB" id="F1A5C4"/>
<feature type="compositionally biased region" description="Low complexity" evidence="1">
    <location>
        <begin position="62"/>
        <end position="75"/>
    </location>
</feature>
<organism evidence="2 3">
    <name type="scientific">Dictyostelium purpureum</name>
    <name type="common">Slime mold</name>
    <dbReference type="NCBI Taxonomy" id="5786"/>
    <lineage>
        <taxon>Eukaryota</taxon>
        <taxon>Amoebozoa</taxon>
        <taxon>Evosea</taxon>
        <taxon>Eumycetozoa</taxon>
        <taxon>Dictyostelia</taxon>
        <taxon>Dictyosteliales</taxon>
        <taxon>Dictyosteliaceae</taxon>
        <taxon>Dictyostelium</taxon>
    </lineage>
</organism>
<dbReference type="InParanoid" id="F1A5C4"/>
<evidence type="ECO:0000313" key="2">
    <source>
        <dbReference type="EMBL" id="EGC28610.1"/>
    </source>
</evidence>
<dbReference type="GeneID" id="10510591"/>
<dbReference type="EMBL" id="GL871586">
    <property type="protein sequence ID" value="EGC28610.1"/>
    <property type="molecule type" value="Genomic_DNA"/>
</dbReference>
<proteinExistence type="predicted"/>
<keyword evidence="3" id="KW-1185">Reference proteome</keyword>
<evidence type="ECO:0000256" key="1">
    <source>
        <dbReference type="SAM" id="MobiDB-lite"/>
    </source>
</evidence>
<dbReference type="KEGG" id="dpp:DICPUDRAFT_93300"/>
<protein>
    <submittedName>
        <fullName evidence="2">Uncharacterized protein</fullName>
    </submittedName>
</protein>
<sequence length="222" mass="25570">MNIQNPYNFERALAYFNSTTNNNYSNNNINMNNIMNVNNNTSVNNNKINNSSKDYNRVSPPTTSTTTTTTTSNSTELKPEKNIKYLPSKLSKEEKEDYASELHEKLTIEYDFLSVAEKLNNPISFKIIPEYIKFIVLKAIEGDEGDLKLSGSPLVCKMWSIHIGMADKYQAMLDMIGVRALAYKPQLLKRNKYEKTLELIQKYFGRKKNHEIWPASYLTNTK</sequence>